<organism evidence="2 3">
    <name type="scientific">Saccharopolyspora spinosa</name>
    <dbReference type="NCBI Taxonomy" id="60894"/>
    <lineage>
        <taxon>Bacteria</taxon>
        <taxon>Bacillati</taxon>
        <taxon>Actinomycetota</taxon>
        <taxon>Actinomycetes</taxon>
        <taxon>Pseudonocardiales</taxon>
        <taxon>Pseudonocardiaceae</taxon>
        <taxon>Saccharopolyspora</taxon>
    </lineage>
</organism>
<dbReference type="PROSITE" id="PS51318">
    <property type="entry name" value="TAT"/>
    <property type="match status" value="1"/>
</dbReference>
<dbReference type="InterPro" id="IPR052018">
    <property type="entry name" value="PHP_domain"/>
</dbReference>
<comment type="caution">
    <text evidence="2">The sequence shown here is derived from an EMBL/GenBank/DDBJ whole genome shotgun (WGS) entry which is preliminary data.</text>
</comment>
<proteinExistence type="predicted"/>
<dbReference type="PANTHER" id="PTHR42924:SF11">
    <property type="entry name" value="POLYMERASE_HISTIDINOL PHOSPHATASE N-TERMINAL DOMAIN-CONTAINING PROTEIN"/>
    <property type="match status" value="1"/>
</dbReference>
<dbReference type="EMBL" id="PJNB01000001">
    <property type="protein sequence ID" value="PKW17792.1"/>
    <property type="molecule type" value="Genomic_DNA"/>
</dbReference>
<dbReference type="Gene3D" id="3.20.20.140">
    <property type="entry name" value="Metal-dependent hydrolases"/>
    <property type="match status" value="1"/>
</dbReference>
<protein>
    <recommendedName>
        <fullName evidence="1">Polymerase/histidinol phosphatase N-terminal domain-containing protein</fullName>
    </recommendedName>
</protein>
<dbReference type="InterPro" id="IPR016195">
    <property type="entry name" value="Pol/histidinol_Pase-like"/>
</dbReference>
<evidence type="ECO:0000313" key="2">
    <source>
        <dbReference type="EMBL" id="PKW17792.1"/>
    </source>
</evidence>
<dbReference type="AlphaFoldDB" id="A0A2N3Y4D4"/>
<name>A0A2N3Y4D4_SACSN</name>
<evidence type="ECO:0000313" key="3">
    <source>
        <dbReference type="Proteomes" id="UP000233786"/>
    </source>
</evidence>
<dbReference type="SUPFAM" id="SSF89550">
    <property type="entry name" value="PHP domain-like"/>
    <property type="match status" value="1"/>
</dbReference>
<dbReference type="STRING" id="994479.GCA_000194155_05640"/>
<evidence type="ECO:0000259" key="1">
    <source>
        <dbReference type="SMART" id="SM00481"/>
    </source>
</evidence>
<accession>A0A2N3Y4D4</accession>
<dbReference type="Proteomes" id="UP000233786">
    <property type="component" value="Unassembled WGS sequence"/>
</dbReference>
<dbReference type="GO" id="GO:0004534">
    <property type="term" value="F:5'-3' RNA exonuclease activity"/>
    <property type="evidence" value="ECO:0007669"/>
    <property type="project" value="TreeGrafter"/>
</dbReference>
<dbReference type="SMART" id="SM00481">
    <property type="entry name" value="POLIIIAc"/>
    <property type="match status" value="1"/>
</dbReference>
<feature type="domain" description="Polymerase/histidinol phosphatase N-terminal" evidence="1">
    <location>
        <begin position="105"/>
        <end position="180"/>
    </location>
</feature>
<dbReference type="InterPro" id="IPR006311">
    <property type="entry name" value="TAT_signal"/>
</dbReference>
<dbReference type="InterPro" id="IPR003141">
    <property type="entry name" value="Pol/His_phosphatase_N"/>
</dbReference>
<sequence length="590" mass="63368">MPPDQVGAGVGAFDRYVLLERTTGFVMSHGHHDHSHHHEHEPVEGSWVDPADDRPLSIARRQFLAGIGVAAGAFTLGARPPAATAAGTPAAVVNPWSGSQRWLAGDHHIHTQYSPDAQYEVATQVANARKYGLDWMVITDHGGVAHQKFSIDQVTPDIERARQANRDILVYQGLEWNIPGAEHATVFLPPGGNTVDILRAFEAGYDGGILSTPVDKGGKGLIARATSADGERYALEALEFLQRQVSSGRTEIALMFANHPARRGVDSPHELRGWRNTAPQVAVGMEGAPGHQAAGIPNSAGGAGDARGYYDKAPDQDSFPGYNPTAAENPYRTYGGFDWMTAKVGGLWDSLLAEGKPWWITSTSDSHQVFGDTFEPGTQDHNATGSRGTPIDTAKPQPYGDFWPGFYSATLVGAHTRSYVDVMRALQAGKVVAVHGRLIDGLDLRVRALTDGDRRGATTGGRTFVRRGTDVEVTIEATLAGGPNFHDVVPKLAKIDLIAGPVTGPAADLDALAAPATKVVKTFEVASSARRQVRFTHVFKGVDRPFYLRLRGSDGNRLTADGGPVMDVLGDADPWSDLWFYANPVFVDVV</sequence>
<reference evidence="2" key="1">
    <citation type="submission" date="2017-12" db="EMBL/GenBank/DDBJ databases">
        <title>Sequencing the genomes of 1000 Actinobacteria strains.</title>
        <authorList>
            <person name="Klenk H.-P."/>
        </authorList>
    </citation>
    <scope>NUCLEOTIDE SEQUENCE [LARGE SCALE GENOMIC DNA]</scope>
    <source>
        <strain evidence="2">DSM 44228</strain>
    </source>
</reference>
<dbReference type="Pfam" id="PF02811">
    <property type="entry name" value="PHP"/>
    <property type="match status" value="1"/>
</dbReference>
<keyword evidence="3" id="KW-1185">Reference proteome</keyword>
<gene>
    <name evidence="2" type="ORF">A8926_5808</name>
</gene>
<dbReference type="CDD" id="cd07432">
    <property type="entry name" value="PHP_HisPPase"/>
    <property type="match status" value="1"/>
</dbReference>
<dbReference type="PANTHER" id="PTHR42924">
    <property type="entry name" value="EXONUCLEASE"/>
    <property type="match status" value="1"/>
</dbReference>
<dbReference type="GO" id="GO:0035312">
    <property type="term" value="F:5'-3' DNA exonuclease activity"/>
    <property type="evidence" value="ECO:0007669"/>
    <property type="project" value="TreeGrafter"/>
</dbReference>
<dbReference type="InterPro" id="IPR004013">
    <property type="entry name" value="PHP_dom"/>
</dbReference>